<dbReference type="GO" id="GO:0003824">
    <property type="term" value="F:catalytic activity"/>
    <property type="evidence" value="ECO:0007669"/>
    <property type="project" value="InterPro"/>
</dbReference>
<dbReference type="InterPro" id="IPR001242">
    <property type="entry name" value="Condensation_dom"/>
</dbReference>
<feature type="region of interest" description="Disordered" evidence="1">
    <location>
        <begin position="1"/>
        <end position="39"/>
    </location>
</feature>
<protein>
    <recommendedName>
        <fullName evidence="2">Condensation domain-containing protein</fullName>
    </recommendedName>
</protein>
<dbReference type="Gene3D" id="3.30.559.30">
    <property type="entry name" value="Nonribosomal peptide synthetase, condensation domain"/>
    <property type="match status" value="1"/>
</dbReference>
<dbReference type="GO" id="GO:0008610">
    <property type="term" value="P:lipid biosynthetic process"/>
    <property type="evidence" value="ECO:0007669"/>
    <property type="project" value="UniProtKB-ARBA"/>
</dbReference>
<dbReference type="InterPro" id="IPR023213">
    <property type="entry name" value="CAT-like_dom_sf"/>
</dbReference>
<feature type="domain" description="Condensation" evidence="2">
    <location>
        <begin position="96"/>
        <end position="379"/>
    </location>
</feature>
<evidence type="ECO:0000259" key="2">
    <source>
        <dbReference type="Pfam" id="PF00668"/>
    </source>
</evidence>
<dbReference type="AlphaFoldDB" id="A0A5N0VAM2"/>
<dbReference type="SUPFAM" id="SSF52777">
    <property type="entry name" value="CoA-dependent acyltransferases"/>
    <property type="match status" value="2"/>
</dbReference>
<dbReference type="OrthoDB" id="9789603at2"/>
<proteinExistence type="predicted"/>
<dbReference type="Proteomes" id="UP000319769">
    <property type="component" value="Unassembled WGS sequence"/>
</dbReference>
<sequence>MDQPRRRPPLPAGADTRHGRGRGAGPAVSRAAQTGVPASRFARPGRVMRITAADRWQLAPGQVLSWRVLLDRSVRPEPVPLSVNQRNHLRAAVAGERTVWLAATFEVPGPISATELTAAYHALISRHSTLQCEVTNEDGEPRADRYDPAQVVCLPRWPRETSSPTETTELVRALLDTECAPFGYPAFALAAVSRPDVSTIVLGFDHLHVDAHSIALAVRDMSRLYRGQELPPAGCFVSRVAEWCEPPPAGDPHPALWRAHFESVGYRLPQFPLPLGLAPGATAEPGTELGRLADAGTTLRLAEAARLSGSTTNGALLTTLARALQAIGGPAATSALMPVQTRRPGDEHALGWFTTTAPVTADTSLAETAASLRRARQLAALPLDQALSSLSRPLRWDRRDVFMVSYVDYRRLPGAAGIDGLRPQHVSAAAEADGVQIWVARTFSGLSVRVRYPDTGQARTVVRAMVGNWREAVAAVADEHLAGALI</sequence>
<dbReference type="GO" id="GO:0031177">
    <property type="term" value="F:phosphopantetheine binding"/>
    <property type="evidence" value="ECO:0007669"/>
    <property type="project" value="TreeGrafter"/>
</dbReference>
<evidence type="ECO:0000256" key="1">
    <source>
        <dbReference type="SAM" id="MobiDB-lite"/>
    </source>
</evidence>
<name>A0A5N0VAM2_9PSEU</name>
<keyword evidence="4" id="KW-1185">Reference proteome</keyword>
<evidence type="ECO:0000313" key="4">
    <source>
        <dbReference type="Proteomes" id="UP000319769"/>
    </source>
</evidence>
<dbReference type="EMBL" id="VMNW02000014">
    <property type="protein sequence ID" value="KAA9162021.1"/>
    <property type="molecule type" value="Genomic_DNA"/>
</dbReference>
<dbReference type="GO" id="GO:0043041">
    <property type="term" value="P:amino acid activation for nonribosomal peptide biosynthetic process"/>
    <property type="evidence" value="ECO:0007669"/>
    <property type="project" value="TreeGrafter"/>
</dbReference>
<comment type="caution">
    <text evidence="3">The sequence shown here is derived from an EMBL/GenBank/DDBJ whole genome shotgun (WGS) entry which is preliminary data.</text>
</comment>
<dbReference type="GO" id="GO:0044550">
    <property type="term" value="P:secondary metabolite biosynthetic process"/>
    <property type="evidence" value="ECO:0007669"/>
    <property type="project" value="TreeGrafter"/>
</dbReference>
<dbReference type="PANTHER" id="PTHR45527">
    <property type="entry name" value="NONRIBOSOMAL PEPTIDE SYNTHETASE"/>
    <property type="match status" value="1"/>
</dbReference>
<dbReference type="Pfam" id="PF00668">
    <property type="entry name" value="Condensation"/>
    <property type="match status" value="1"/>
</dbReference>
<organism evidence="3 4">
    <name type="scientific">Amycolatopsis acidicola</name>
    <dbReference type="NCBI Taxonomy" id="2596893"/>
    <lineage>
        <taxon>Bacteria</taxon>
        <taxon>Bacillati</taxon>
        <taxon>Actinomycetota</taxon>
        <taxon>Actinomycetes</taxon>
        <taxon>Pseudonocardiales</taxon>
        <taxon>Pseudonocardiaceae</taxon>
        <taxon>Amycolatopsis</taxon>
    </lineage>
</organism>
<dbReference type="GO" id="GO:0005737">
    <property type="term" value="C:cytoplasm"/>
    <property type="evidence" value="ECO:0007669"/>
    <property type="project" value="TreeGrafter"/>
</dbReference>
<gene>
    <name evidence="3" type="ORF">FPZ12_012315</name>
</gene>
<evidence type="ECO:0000313" key="3">
    <source>
        <dbReference type="EMBL" id="KAA9162021.1"/>
    </source>
</evidence>
<accession>A0A5N0VAM2</accession>
<reference evidence="3" key="1">
    <citation type="submission" date="2019-09" db="EMBL/GenBank/DDBJ databases">
        <authorList>
            <person name="Teo W.F.A."/>
            <person name="Duangmal K."/>
        </authorList>
    </citation>
    <scope>NUCLEOTIDE SEQUENCE [LARGE SCALE GENOMIC DNA]</scope>
    <source>
        <strain evidence="3">K81G1</strain>
    </source>
</reference>
<dbReference type="PANTHER" id="PTHR45527:SF1">
    <property type="entry name" value="FATTY ACID SYNTHASE"/>
    <property type="match status" value="1"/>
</dbReference>
<dbReference type="Gene3D" id="3.30.559.10">
    <property type="entry name" value="Chloramphenicol acetyltransferase-like domain"/>
    <property type="match status" value="1"/>
</dbReference>